<dbReference type="AlphaFoldDB" id="A0A0L0F1G7"/>
<keyword evidence="3" id="KW-1185">Reference proteome</keyword>
<feature type="compositionally biased region" description="Gly residues" evidence="1">
    <location>
        <begin position="1"/>
        <end position="11"/>
    </location>
</feature>
<feature type="compositionally biased region" description="Basic and acidic residues" evidence="1">
    <location>
        <begin position="92"/>
        <end position="107"/>
    </location>
</feature>
<sequence length="209" mass="22210">MTGGAIEGESGGMSETTTGRRNDRRKGMSHWKTNIEHSDLDSDRGALLGNELTKTHEGPINGHSEPVGRSSSRDDRNGSISQQSGLPQTDDGTARDIDTHTNTDTHTPRTSPSPQPQSQSHTPPTRAGTNGSGSSTGASRRQRYGHSSEGVRRERCALGERCPCVFTPVCMVMEGNELKSSSLIGGVCKTNMNHGGTKDVVIGLDVAVQ</sequence>
<feature type="compositionally biased region" description="Low complexity" evidence="1">
    <location>
        <begin position="108"/>
        <end position="139"/>
    </location>
</feature>
<accession>A0A0L0F1G7</accession>
<evidence type="ECO:0000313" key="2">
    <source>
        <dbReference type="EMBL" id="KNC70537.1"/>
    </source>
</evidence>
<feature type="region of interest" description="Disordered" evidence="1">
    <location>
        <begin position="1"/>
        <end position="152"/>
    </location>
</feature>
<protein>
    <submittedName>
        <fullName evidence="2">Uncharacterized protein</fullName>
    </submittedName>
</protein>
<organism evidence="2 3">
    <name type="scientific">Sphaeroforma arctica JP610</name>
    <dbReference type="NCBI Taxonomy" id="667725"/>
    <lineage>
        <taxon>Eukaryota</taxon>
        <taxon>Ichthyosporea</taxon>
        <taxon>Ichthyophonida</taxon>
        <taxon>Sphaeroforma</taxon>
    </lineage>
</organism>
<reference evidence="2 3" key="1">
    <citation type="submission" date="2011-02" db="EMBL/GenBank/DDBJ databases">
        <title>The Genome Sequence of Sphaeroforma arctica JP610.</title>
        <authorList>
            <consortium name="The Broad Institute Genome Sequencing Platform"/>
            <person name="Russ C."/>
            <person name="Cuomo C."/>
            <person name="Young S.K."/>
            <person name="Zeng Q."/>
            <person name="Gargeya S."/>
            <person name="Alvarado L."/>
            <person name="Berlin A."/>
            <person name="Chapman S.B."/>
            <person name="Chen Z."/>
            <person name="Freedman E."/>
            <person name="Gellesch M."/>
            <person name="Goldberg J."/>
            <person name="Griggs A."/>
            <person name="Gujja S."/>
            <person name="Heilman E."/>
            <person name="Heiman D."/>
            <person name="Howarth C."/>
            <person name="Mehta T."/>
            <person name="Neiman D."/>
            <person name="Pearson M."/>
            <person name="Roberts A."/>
            <person name="Saif S."/>
            <person name="Shea T."/>
            <person name="Shenoy N."/>
            <person name="Sisk P."/>
            <person name="Stolte C."/>
            <person name="Sykes S."/>
            <person name="White J."/>
            <person name="Yandava C."/>
            <person name="Burger G."/>
            <person name="Gray M.W."/>
            <person name="Holland P.W.H."/>
            <person name="King N."/>
            <person name="Lang F.B.F."/>
            <person name="Roger A.J."/>
            <person name="Ruiz-Trillo I."/>
            <person name="Haas B."/>
            <person name="Nusbaum C."/>
            <person name="Birren B."/>
        </authorList>
    </citation>
    <scope>NUCLEOTIDE SEQUENCE [LARGE SCALE GENOMIC DNA]</scope>
    <source>
        <strain evidence="2 3">JP610</strain>
    </source>
</reference>
<dbReference type="GeneID" id="25917436"/>
<dbReference type="RefSeq" id="XP_014144439.1">
    <property type="nucleotide sequence ID" value="XM_014288964.1"/>
</dbReference>
<dbReference type="Proteomes" id="UP000054560">
    <property type="component" value="Unassembled WGS sequence"/>
</dbReference>
<gene>
    <name evidence="2" type="ORF">SARC_16932</name>
</gene>
<name>A0A0L0F1G7_9EUKA</name>
<evidence type="ECO:0000256" key="1">
    <source>
        <dbReference type="SAM" id="MobiDB-lite"/>
    </source>
</evidence>
<proteinExistence type="predicted"/>
<feature type="non-terminal residue" evidence="2">
    <location>
        <position position="209"/>
    </location>
</feature>
<feature type="compositionally biased region" description="Polar residues" evidence="1">
    <location>
        <begin position="78"/>
        <end position="91"/>
    </location>
</feature>
<evidence type="ECO:0000313" key="3">
    <source>
        <dbReference type="Proteomes" id="UP000054560"/>
    </source>
</evidence>
<feature type="compositionally biased region" description="Basic and acidic residues" evidence="1">
    <location>
        <begin position="33"/>
        <end position="44"/>
    </location>
</feature>
<dbReference type="EMBL" id="KQ250901">
    <property type="protein sequence ID" value="KNC70537.1"/>
    <property type="molecule type" value="Genomic_DNA"/>
</dbReference>